<feature type="compositionally biased region" description="Low complexity" evidence="1">
    <location>
        <begin position="134"/>
        <end position="150"/>
    </location>
</feature>
<organism evidence="3 4">
    <name type="scientific">Fasciolopsis buskii</name>
    <dbReference type="NCBI Taxonomy" id="27845"/>
    <lineage>
        <taxon>Eukaryota</taxon>
        <taxon>Metazoa</taxon>
        <taxon>Spiralia</taxon>
        <taxon>Lophotrochozoa</taxon>
        <taxon>Platyhelminthes</taxon>
        <taxon>Trematoda</taxon>
        <taxon>Digenea</taxon>
        <taxon>Plagiorchiida</taxon>
        <taxon>Echinostomata</taxon>
        <taxon>Echinostomatoidea</taxon>
        <taxon>Fasciolidae</taxon>
        <taxon>Fasciolopsis</taxon>
    </lineage>
</organism>
<accession>A0A8E0VL96</accession>
<feature type="region of interest" description="Disordered" evidence="1">
    <location>
        <begin position="134"/>
        <end position="176"/>
    </location>
</feature>
<dbReference type="Proteomes" id="UP000728185">
    <property type="component" value="Unassembled WGS sequence"/>
</dbReference>
<reference evidence="3" key="1">
    <citation type="submission" date="2019-05" db="EMBL/GenBank/DDBJ databases">
        <title>Annotation for the trematode Fasciolopsis buski.</title>
        <authorList>
            <person name="Choi Y.-J."/>
        </authorList>
    </citation>
    <scope>NUCLEOTIDE SEQUENCE</scope>
    <source>
        <strain evidence="3">HT</strain>
        <tissue evidence="3">Whole worm</tissue>
    </source>
</reference>
<dbReference type="Pfam" id="PF25356">
    <property type="entry name" value="PH_trem"/>
    <property type="match status" value="1"/>
</dbReference>
<gene>
    <name evidence="3" type="ORF">FBUS_04445</name>
</gene>
<evidence type="ECO:0000259" key="2">
    <source>
        <dbReference type="Pfam" id="PF25356"/>
    </source>
</evidence>
<name>A0A8E0VL96_9TREM</name>
<evidence type="ECO:0000313" key="3">
    <source>
        <dbReference type="EMBL" id="KAA0195704.1"/>
    </source>
</evidence>
<proteinExistence type="predicted"/>
<dbReference type="EMBL" id="LUCM01003497">
    <property type="protein sequence ID" value="KAA0195704.1"/>
    <property type="molecule type" value="Genomic_DNA"/>
</dbReference>
<protein>
    <recommendedName>
        <fullName evidence="2">Trematode PH-like domain-containing protein</fullName>
    </recommendedName>
</protein>
<evidence type="ECO:0000313" key="4">
    <source>
        <dbReference type="Proteomes" id="UP000728185"/>
    </source>
</evidence>
<feature type="compositionally biased region" description="Low complexity" evidence="1">
    <location>
        <begin position="167"/>
        <end position="176"/>
    </location>
</feature>
<feature type="region of interest" description="Disordered" evidence="1">
    <location>
        <begin position="273"/>
        <end position="299"/>
    </location>
</feature>
<dbReference type="OrthoDB" id="6274252at2759"/>
<feature type="domain" description="Trematode PH-like" evidence="2">
    <location>
        <begin position="3"/>
        <end position="122"/>
    </location>
</feature>
<keyword evidence="4" id="KW-1185">Reference proteome</keyword>
<dbReference type="InterPro" id="IPR057376">
    <property type="entry name" value="PH_trem"/>
</dbReference>
<feature type="compositionally biased region" description="Polar residues" evidence="1">
    <location>
        <begin position="151"/>
        <end position="166"/>
    </location>
</feature>
<comment type="caution">
    <text evidence="3">The sequence shown here is derived from an EMBL/GenBank/DDBJ whole genome shotgun (WGS) entry which is preliminary data.</text>
</comment>
<evidence type="ECO:0000256" key="1">
    <source>
        <dbReference type="SAM" id="MobiDB-lite"/>
    </source>
</evidence>
<dbReference type="AlphaFoldDB" id="A0A8E0VL96"/>
<sequence length="299" mass="34706">MDQEKSSEFRLQILGQTVRHDTDELADTVVQGIFDQNLQFNRGASRMVFYSDKIRFKEQGYREYIRFNQISHFYESSERPEVFMIHVVDKLANRSYYESYQCQTPEEVRSIRDILYSASKNPVHQFREVSFTNRSWSSGSSCSSPRRSGSIKPQESQRLQRSNLRNSTHSTSSKVVSTHAPYMIPVRPKVEIETPRIVRPVHNHPGLQDHVSRSRVRTQPVTAYRAVSAPRATRESHPSLSPSRYRTSVIREQYAPVSYPRARSVYLPVRVQPTQSQLTRSGSKRRSGRKEPLIIYAPR</sequence>